<evidence type="ECO:0000313" key="2">
    <source>
        <dbReference type="Proteomes" id="UP000003980"/>
    </source>
</evidence>
<accession>H2C4U1</accession>
<dbReference type="AlphaFoldDB" id="H2C4U1"/>
<organism evidence="1 2">
    <name type="scientific">Metallosphaera yellowstonensis MK1</name>
    <dbReference type="NCBI Taxonomy" id="671065"/>
    <lineage>
        <taxon>Archaea</taxon>
        <taxon>Thermoproteota</taxon>
        <taxon>Thermoprotei</taxon>
        <taxon>Sulfolobales</taxon>
        <taxon>Sulfolobaceae</taxon>
        <taxon>Metallosphaera</taxon>
    </lineage>
</organism>
<protein>
    <submittedName>
        <fullName evidence="1">Uncharacterized protein</fullName>
    </submittedName>
</protein>
<dbReference type="HOGENOM" id="CLU_3194578_0_0_2"/>
<name>H2C4U1_9CREN</name>
<reference evidence="1 2" key="1">
    <citation type="submission" date="2012-01" db="EMBL/GenBank/DDBJ databases">
        <title>Improved High-Quality Draft sequence of Metallosphaera yellowstonensis MK1.</title>
        <authorList>
            <consortium name="US DOE Joint Genome Institute"/>
            <person name="Lucas S."/>
            <person name="Han J."/>
            <person name="Cheng J.-F."/>
            <person name="Goodwin L."/>
            <person name="Pitluck S."/>
            <person name="Peters L."/>
            <person name="Teshima H."/>
            <person name="Detter J.C."/>
            <person name="Han C."/>
            <person name="Tapia R."/>
            <person name="Land M."/>
            <person name="Hauser L."/>
            <person name="Kyrpides N."/>
            <person name="Kozubal M."/>
            <person name="Macur R.E."/>
            <person name="Jay Z."/>
            <person name="Inskeep W."/>
            <person name="Woyke T."/>
        </authorList>
    </citation>
    <scope>NUCLEOTIDE SEQUENCE [LARGE SCALE GENOMIC DNA]</scope>
    <source>
        <strain evidence="1 2">MK1</strain>
    </source>
</reference>
<dbReference type="Proteomes" id="UP000003980">
    <property type="component" value="Unassembled WGS sequence"/>
</dbReference>
<sequence length="45" mass="5147">MQCVVARSVTLLDYYPSSTIVEKSHFSGEFPFIPTLSFQSFYVHS</sequence>
<gene>
    <name evidence="1" type="ORF">MetMK1DRAFT_00003850</name>
</gene>
<keyword evidence="2" id="KW-1185">Reference proteome</keyword>
<evidence type="ECO:0000313" key="1">
    <source>
        <dbReference type="EMBL" id="EHP69883.1"/>
    </source>
</evidence>
<proteinExistence type="predicted"/>
<dbReference type="EMBL" id="JH597761">
    <property type="protein sequence ID" value="EHP69883.1"/>
    <property type="molecule type" value="Genomic_DNA"/>
</dbReference>